<evidence type="ECO:0000256" key="7">
    <source>
        <dbReference type="ARBA" id="ARBA00022935"/>
    </source>
</evidence>
<dbReference type="GO" id="GO:0008742">
    <property type="term" value="F:L-ribulose-phosphate 4-epimerase activity"/>
    <property type="evidence" value="ECO:0007669"/>
    <property type="project" value="UniProtKB-EC"/>
</dbReference>
<evidence type="ECO:0000256" key="5">
    <source>
        <dbReference type="ARBA" id="ARBA00022723"/>
    </source>
</evidence>
<dbReference type="Gene3D" id="3.40.225.10">
    <property type="entry name" value="Class II aldolase/adducin N-terminal domain"/>
    <property type="match status" value="1"/>
</dbReference>
<keyword evidence="7" id="KW-0054">Arabinose catabolism</keyword>
<organism evidence="15 16">
    <name type="scientific">Granulicatella balaenopterae</name>
    <dbReference type="NCBI Taxonomy" id="137733"/>
    <lineage>
        <taxon>Bacteria</taxon>
        <taxon>Bacillati</taxon>
        <taxon>Bacillota</taxon>
        <taxon>Bacilli</taxon>
        <taxon>Lactobacillales</taxon>
        <taxon>Carnobacteriaceae</taxon>
        <taxon>Granulicatella</taxon>
    </lineage>
</organism>
<dbReference type="PANTHER" id="PTHR22789">
    <property type="entry name" value="FUCULOSE PHOSPHATE ALDOLASE"/>
    <property type="match status" value="1"/>
</dbReference>
<dbReference type="NCBIfam" id="NF006047">
    <property type="entry name" value="PRK08193.1"/>
    <property type="match status" value="1"/>
</dbReference>
<dbReference type="GO" id="GO:0019568">
    <property type="term" value="P:arabinose catabolic process"/>
    <property type="evidence" value="ECO:0007669"/>
    <property type="project" value="UniProtKB-KW"/>
</dbReference>
<comment type="similarity">
    <text evidence="3">Belongs to the aldolase class II family. AraD/FucA subfamily.</text>
</comment>
<dbReference type="SMART" id="SM01007">
    <property type="entry name" value="Aldolase_II"/>
    <property type="match status" value="1"/>
</dbReference>
<evidence type="ECO:0000256" key="9">
    <source>
        <dbReference type="ARBA" id="ARBA00023277"/>
    </source>
</evidence>
<evidence type="ECO:0000256" key="1">
    <source>
        <dbReference type="ARBA" id="ARBA00001726"/>
    </source>
</evidence>
<feature type="domain" description="Class II aldolase/adducin N-terminal" evidence="14">
    <location>
        <begin position="8"/>
        <end position="196"/>
    </location>
</feature>
<sequence length="230" mass="25450">MGYESLKERVLKANLLLPQYGLVKFTWGNVSEIDREKGVIAIKPSGVEYDVMTAEDIVVVDLDGHKVEGSLKPSSDLDTHLELYRQFPNIGGVVHTHSLWATTLAQGGQGIPAFGTTQGDYFYGTIPCTRDMTDEEINGSYELETGKVIVETFKDLDPTAIPGVLVKNHGPFAWGTDCFNAVHNMVVMEEVAHMAWNNLVMNPSLTEMSQTILDKHYLRKHGANAYYGQG</sequence>
<proteinExistence type="inferred from homology"/>
<evidence type="ECO:0000256" key="2">
    <source>
        <dbReference type="ARBA" id="ARBA00001947"/>
    </source>
</evidence>
<dbReference type="Pfam" id="PF00596">
    <property type="entry name" value="Aldolase_II"/>
    <property type="match status" value="1"/>
</dbReference>
<keyword evidence="9" id="KW-0119">Carbohydrate metabolism</keyword>
<dbReference type="FunFam" id="3.40.225.10:FF:000001">
    <property type="entry name" value="L-ribulose-5-phosphate 4-epimerase UlaF"/>
    <property type="match status" value="1"/>
</dbReference>
<dbReference type="PANTHER" id="PTHR22789:SF8">
    <property type="entry name" value="L-RIBULOSE-5-PHOSPHATE 4-EPIMERASE SGBE"/>
    <property type="match status" value="1"/>
</dbReference>
<evidence type="ECO:0000313" key="15">
    <source>
        <dbReference type="EMBL" id="SER27645.1"/>
    </source>
</evidence>
<accession>A0A1H9MW54</accession>
<evidence type="ECO:0000256" key="6">
    <source>
        <dbReference type="ARBA" id="ARBA00022833"/>
    </source>
</evidence>
<keyword evidence="5" id="KW-0479">Metal-binding</keyword>
<dbReference type="InterPro" id="IPR001303">
    <property type="entry name" value="Aldolase_II/adducin_N"/>
</dbReference>
<keyword evidence="6" id="KW-0862">Zinc</keyword>
<gene>
    <name evidence="15" type="ORF">SAMN05421767_1314</name>
</gene>
<dbReference type="OrthoDB" id="9786287at2"/>
<evidence type="ECO:0000256" key="10">
    <source>
        <dbReference type="ARBA" id="ARBA00032206"/>
    </source>
</evidence>
<dbReference type="GO" id="GO:0016832">
    <property type="term" value="F:aldehyde-lyase activity"/>
    <property type="evidence" value="ECO:0007669"/>
    <property type="project" value="TreeGrafter"/>
</dbReference>
<evidence type="ECO:0000256" key="13">
    <source>
        <dbReference type="ARBA" id="ARBA00074961"/>
    </source>
</evidence>
<dbReference type="STRING" id="137733.SAMN05421767_1314"/>
<reference evidence="15 16" key="1">
    <citation type="submission" date="2016-10" db="EMBL/GenBank/DDBJ databases">
        <authorList>
            <person name="de Groot N.N."/>
        </authorList>
    </citation>
    <scope>NUCLEOTIDE SEQUENCE [LARGE SCALE GENOMIC DNA]</scope>
    <source>
        <strain evidence="15 16">DSM 15827</strain>
    </source>
</reference>
<comment type="cofactor">
    <cofactor evidence="2">
        <name>Zn(2+)</name>
        <dbReference type="ChEBI" id="CHEBI:29105"/>
    </cofactor>
</comment>
<dbReference type="GO" id="GO:0046872">
    <property type="term" value="F:metal ion binding"/>
    <property type="evidence" value="ECO:0007669"/>
    <property type="project" value="UniProtKB-KW"/>
</dbReference>
<evidence type="ECO:0000256" key="8">
    <source>
        <dbReference type="ARBA" id="ARBA00023235"/>
    </source>
</evidence>
<comment type="function">
    <text evidence="11">Involved in the degradation of L-arabinose. Catalyzes the interconversion of L-ribulose 5-phosphate (LRu5P) and D-xylulose 5-phosphate (D-Xu5P) via a retroaldol/aldol mechanism (carbon-carbon bond cleavage analogous to a class II aldolase reaction).</text>
</comment>
<evidence type="ECO:0000313" key="16">
    <source>
        <dbReference type="Proteomes" id="UP000198556"/>
    </source>
</evidence>
<dbReference type="GO" id="GO:0005829">
    <property type="term" value="C:cytosol"/>
    <property type="evidence" value="ECO:0007669"/>
    <property type="project" value="TreeGrafter"/>
</dbReference>
<evidence type="ECO:0000259" key="14">
    <source>
        <dbReference type="SMART" id="SM01007"/>
    </source>
</evidence>
<dbReference type="NCBIfam" id="NF009003">
    <property type="entry name" value="PRK12348.1"/>
    <property type="match status" value="1"/>
</dbReference>
<evidence type="ECO:0000256" key="4">
    <source>
        <dbReference type="ARBA" id="ARBA00013186"/>
    </source>
</evidence>
<comment type="catalytic activity">
    <reaction evidence="1">
        <text>L-ribulose 5-phosphate = D-xylulose 5-phosphate</text>
        <dbReference type="Rhea" id="RHEA:22368"/>
        <dbReference type="ChEBI" id="CHEBI:57737"/>
        <dbReference type="ChEBI" id="CHEBI:58226"/>
        <dbReference type="EC" id="5.1.3.4"/>
    </reaction>
</comment>
<dbReference type="InterPro" id="IPR050197">
    <property type="entry name" value="Aldolase_class_II_sugar_metab"/>
</dbReference>
<evidence type="ECO:0000256" key="11">
    <source>
        <dbReference type="ARBA" id="ARBA00053542"/>
    </source>
</evidence>
<dbReference type="Proteomes" id="UP000198556">
    <property type="component" value="Unassembled WGS sequence"/>
</dbReference>
<name>A0A1H9MW54_9LACT</name>
<dbReference type="CDD" id="cd00398">
    <property type="entry name" value="Aldolase_II"/>
    <property type="match status" value="1"/>
</dbReference>
<evidence type="ECO:0000256" key="3">
    <source>
        <dbReference type="ARBA" id="ARBA00010037"/>
    </source>
</evidence>
<evidence type="ECO:0000256" key="12">
    <source>
        <dbReference type="ARBA" id="ARBA00060520"/>
    </source>
</evidence>
<keyword evidence="8" id="KW-0413">Isomerase</keyword>
<dbReference type="EC" id="5.1.3.4" evidence="4"/>
<dbReference type="AlphaFoldDB" id="A0A1H9MW54"/>
<dbReference type="SUPFAM" id="SSF53639">
    <property type="entry name" value="AraD/HMP-PK domain-like"/>
    <property type="match status" value="1"/>
</dbReference>
<dbReference type="InterPro" id="IPR036409">
    <property type="entry name" value="Aldolase_II/adducin_N_sf"/>
</dbReference>
<comment type="pathway">
    <text evidence="12">Carbohydrate degradation; L-arabinose degradation via L-ribulose; D-xylulose 5-phosphate from L-arabinose (bacterial route): step 3/3.</text>
</comment>
<protein>
    <recommendedName>
        <fullName evidence="13">L-ribulose-5-phosphate 4-epimerase</fullName>
        <ecNumber evidence="4">5.1.3.4</ecNumber>
    </recommendedName>
    <alternativeName>
        <fullName evidence="10">Phosphoribulose isomerase</fullName>
    </alternativeName>
</protein>
<keyword evidence="16" id="KW-1185">Reference proteome</keyword>
<dbReference type="RefSeq" id="WP_089747240.1">
    <property type="nucleotide sequence ID" value="NZ_FOGF01000031.1"/>
</dbReference>
<dbReference type="EMBL" id="FOGF01000031">
    <property type="protein sequence ID" value="SER27645.1"/>
    <property type="molecule type" value="Genomic_DNA"/>
</dbReference>